<feature type="transmembrane region" description="Helical" evidence="7">
    <location>
        <begin position="75"/>
        <end position="93"/>
    </location>
</feature>
<evidence type="ECO:0000313" key="9">
    <source>
        <dbReference type="Proteomes" id="UP001179952"/>
    </source>
</evidence>
<feature type="transmembrane region" description="Helical" evidence="7">
    <location>
        <begin position="195"/>
        <end position="216"/>
    </location>
</feature>
<dbReference type="InterPro" id="IPR004895">
    <property type="entry name" value="Prenylated_rab_accept_PRA1"/>
</dbReference>
<keyword evidence="5 7" id="KW-1133">Transmembrane helix</keyword>
<keyword evidence="7" id="KW-0813">Transport</keyword>
<comment type="similarity">
    <text evidence="3 7">Belongs to the PRA1 family.</text>
</comment>
<comment type="subcellular location">
    <subcellularLocation>
        <location evidence="2 7">Membrane</location>
        <topology evidence="2 7">Multi-pass membrane protein</topology>
    </subcellularLocation>
</comment>
<dbReference type="AlphaFoldDB" id="A0AAV9B1H6"/>
<keyword evidence="6 7" id="KW-0472">Membrane</keyword>
<dbReference type="GO" id="GO:0005783">
    <property type="term" value="C:endoplasmic reticulum"/>
    <property type="evidence" value="ECO:0007669"/>
    <property type="project" value="UniProtKB-ARBA"/>
</dbReference>
<evidence type="ECO:0000313" key="8">
    <source>
        <dbReference type="EMBL" id="KAK1270312.1"/>
    </source>
</evidence>
<comment type="caution">
    <text evidence="8">The sequence shown here is derived from an EMBL/GenBank/DDBJ whole genome shotgun (WGS) entry which is preliminary data.</text>
</comment>
<sequence>MASSPPLLPITTSESTTTSAAPTTALRAFITHLAETSRRALDHRRPWLEMIDRSSFSRPESTTDALSRLRKNLSYFKINYLALLALVLALSLLSNPLSLLTLAALLSAWSLLYLFRPSDPPLVLLGRSFSDRETLGGLVIVTVVVIFLTSVGSILISALMAGAALVSVHGALRVPEDLFLDEAETTSSAAAPGGFLSFLGGAASSAAASAAPVIAVTRV</sequence>
<evidence type="ECO:0000256" key="5">
    <source>
        <dbReference type="ARBA" id="ARBA00022989"/>
    </source>
</evidence>
<dbReference type="PANTHER" id="PTHR19317">
    <property type="entry name" value="PRENYLATED RAB ACCEPTOR 1-RELATED"/>
    <property type="match status" value="1"/>
</dbReference>
<keyword evidence="9" id="KW-1185">Reference proteome</keyword>
<reference evidence="8" key="2">
    <citation type="submission" date="2023-06" db="EMBL/GenBank/DDBJ databases">
        <authorList>
            <person name="Ma L."/>
            <person name="Liu K.-W."/>
            <person name="Li Z."/>
            <person name="Hsiao Y.-Y."/>
            <person name="Qi Y."/>
            <person name="Fu T."/>
            <person name="Tang G."/>
            <person name="Zhang D."/>
            <person name="Sun W.-H."/>
            <person name="Liu D.-K."/>
            <person name="Li Y."/>
            <person name="Chen G.-Z."/>
            <person name="Liu X.-D."/>
            <person name="Liao X.-Y."/>
            <person name="Jiang Y.-T."/>
            <person name="Yu X."/>
            <person name="Hao Y."/>
            <person name="Huang J."/>
            <person name="Zhao X.-W."/>
            <person name="Ke S."/>
            <person name="Chen Y.-Y."/>
            <person name="Wu W.-L."/>
            <person name="Hsu J.-L."/>
            <person name="Lin Y.-F."/>
            <person name="Huang M.-D."/>
            <person name="Li C.-Y."/>
            <person name="Huang L."/>
            <person name="Wang Z.-W."/>
            <person name="Zhao X."/>
            <person name="Zhong W.-Y."/>
            <person name="Peng D.-H."/>
            <person name="Ahmad S."/>
            <person name="Lan S."/>
            <person name="Zhang J.-S."/>
            <person name="Tsai W.-C."/>
            <person name="Van De Peer Y."/>
            <person name="Liu Z.-J."/>
        </authorList>
    </citation>
    <scope>NUCLEOTIDE SEQUENCE</scope>
    <source>
        <strain evidence="8">SCP</strain>
        <tissue evidence="8">Leaves</tissue>
    </source>
</reference>
<dbReference type="GO" id="GO:0016192">
    <property type="term" value="P:vesicle-mediated transport"/>
    <property type="evidence" value="ECO:0007669"/>
    <property type="project" value="TreeGrafter"/>
</dbReference>
<accession>A0AAV9B1H6</accession>
<evidence type="ECO:0000256" key="2">
    <source>
        <dbReference type="ARBA" id="ARBA00004141"/>
    </source>
</evidence>
<dbReference type="PANTHER" id="PTHR19317:SF0">
    <property type="entry name" value="PRENYLATED RAB ACCEPTOR PROTEIN 1"/>
    <property type="match status" value="1"/>
</dbReference>
<reference evidence="8" key="1">
    <citation type="journal article" date="2023" name="Nat. Commun.">
        <title>Diploid and tetraploid genomes of Acorus and the evolution of monocots.</title>
        <authorList>
            <person name="Ma L."/>
            <person name="Liu K.W."/>
            <person name="Li Z."/>
            <person name="Hsiao Y.Y."/>
            <person name="Qi Y."/>
            <person name="Fu T."/>
            <person name="Tang G.D."/>
            <person name="Zhang D."/>
            <person name="Sun W.H."/>
            <person name="Liu D.K."/>
            <person name="Li Y."/>
            <person name="Chen G.Z."/>
            <person name="Liu X.D."/>
            <person name="Liao X.Y."/>
            <person name="Jiang Y.T."/>
            <person name="Yu X."/>
            <person name="Hao Y."/>
            <person name="Huang J."/>
            <person name="Zhao X.W."/>
            <person name="Ke S."/>
            <person name="Chen Y.Y."/>
            <person name="Wu W.L."/>
            <person name="Hsu J.L."/>
            <person name="Lin Y.F."/>
            <person name="Huang M.D."/>
            <person name="Li C.Y."/>
            <person name="Huang L."/>
            <person name="Wang Z.W."/>
            <person name="Zhao X."/>
            <person name="Zhong W.Y."/>
            <person name="Peng D.H."/>
            <person name="Ahmad S."/>
            <person name="Lan S."/>
            <person name="Zhang J.S."/>
            <person name="Tsai W.C."/>
            <person name="Van de Peer Y."/>
            <person name="Liu Z.J."/>
        </authorList>
    </citation>
    <scope>NUCLEOTIDE SEQUENCE</scope>
    <source>
        <strain evidence="8">SCP</strain>
    </source>
</reference>
<name>A0AAV9B1H6_ACOGR</name>
<dbReference type="EMBL" id="JAUJYN010000005">
    <property type="protein sequence ID" value="KAK1270312.1"/>
    <property type="molecule type" value="Genomic_DNA"/>
</dbReference>
<gene>
    <name evidence="8" type="ORF">QJS04_geneDACA005939</name>
</gene>
<dbReference type="GO" id="GO:0016020">
    <property type="term" value="C:membrane"/>
    <property type="evidence" value="ECO:0007669"/>
    <property type="project" value="UniProtKB-SubCell"/>
</dbReference>
<evidence type="ECO:0000256" key="4">
    <source>
        <dbReference type="ARBA" id="ARBA00022692"/>
    </source>
</evidence>
<feature type="transmembrane region" description="Helical" evidence="7">
    <location>
        <begin position="135"/>
        <end position="168"/>
    </location>
</feature>
<evidence type="ECO:0000256" key="7">
    <source>
        <dbReference type="RuleBase" id="RU363107"/>
    </source>
</evidence>
<keyword evidence="4 7" id="KW-0812">Transmembrane</keyword>
<evidence type="ECO:0000256" key="6">
    <source>
        <dbReference type="ARBA" id="ARBA00023136"/>
    </source>
</evidence>
<evidence type="ECO:0000256" key="3">
    <source>
        <dbReference type="ARBA" id="ARBA00006483"/>
    </source>
</evidence>
<dbReference type="Pfam" id="PF03208">
    <property type="entry name" value="PRA1"/>
    <property type="match status" value="1"/>
</dbReference>
<feature type="transmembrane region" description="Helical" evidence="7">
    <location>
        <begin position="99"/>
        <end position="115"/>
    </location>
</feature>
<dbReference type="Proteomes" id="UP001179952">
    <property type="component" value="Unassembled WGS sequence"/>
</dbReference>
<organism evidence="8 9">
    <name type="scientific">Acorus gramineus</name>
    <name type="common">Dwarf sweet flag</name>
    <dbReference type="NCBI Taxonomy" id="55184"/>
    <lineage>
        <taxon>Eukaryota</taxon>
        <taxon>Viridiplantae</taxon>
        <taxon>Streptophyta</taxon>
        <taxon>Embryophyta</taxon>
        <taxon>Tracheophyta</taxon>
        <taxon>Spermatophyta</taxon>
        <taxon>Magnoliopsida</taxon>
        <taxon>Liliopsida</taxon>
        <taxon>Acoraceae</taxon>
        <taxon>Acorus</taxon>
    </lineage>
</organism>
<comment type="function">
    <text evidence="1 7">May be involved in both secretory and endocytic intracellular trafficking in the endosomal/prevacuolar compartments.</text>
</comment>
<evidence type="ECO:0000256" key="1">
    <source>
        <dbReference type="ARBA" id="ARBA00002501"/>
    </source>
</evidence>
<dbReference type="GO" id="GO:0005794">
    <property type="term" value="C:Golgi apparatus"/>
    <property type="evidence" value="ECO:0007669"/>
    <property type="project" value="TreeGrafter"/>
</dbReference>
<protein>
    <recommendedName>
        <fullName evidence="7">PRA1 family protein</fullName>
    </recommendedName>
</protein>
<proteinExistence type="inferred from homology"/>